<evidence type="ECO:0000259" key="1">
    <source>
        <dbReference type="Pfam" id="PF00248"/>
    </source>
</evidence>
<dbReference type="GO" id="GO:0016491">
    <property type="term" value="F:oxidoreductase activity"/>
    <property type="evidence" value="ECO:0007669"/>
    <property type="project" value="InterPro"/>
</dbReference>
<dbReference type="PRINTS" id="PR00069">
    <property type="entry name" value="ALDKETRDTASE"/>
</dbReference>
<proteinExistence type="predicted"/>
<dbReference type="InterPro" id="IPR023210">
    <property type="entry name" value="NADP_OxRdtase_dom"/>
</dbReference>
<dbReference type="SUPFAM" id="SSF51430">
    <property type="entry name" value="NAD(P)-linked oxidoreductase"/>
    <property type="match status" value="1"/>
</dbReference>
<dbReference type="Gene3D" id="3.20.20.100">
    <property type="entry name" value="NADP-dependent oxidoreductase domain"/>
    <property type="match status" value="1"/>
</dbReference>
<organism evidence="2 3">
    <name type="scientific">Mesobacillus foraminis</name>
    <dbReference type="NCBI Taxonomy" id="279826"/>
    <lineage>
        <taxon>Bacteria</taxon>
        <taxon>Bacillati</taxon>
        <taxon>Bacillota</taxon>
        <taxon>Bacilli</taxon>
        <taxon>Bacillales</taxon>
        <taxon>Bacillaceae</taxon>
        <taxon>Mesobacillus</taxon>
    </lineage>
</organism>
<gene>
    <name evidence="2" type="ORF">EV146_10246</name>
</gene>
<evidence type="ECO:0000313" key="2">
    <source>
        <dbReference type="EMBL" id="TCN27105.1"/>
    </source>
</evidence>
<dbReference type="Proteomes" id="UP000295689">
    <property type="component" value="Unassembled WGS sequence"/>
</dbReference>
<dbReference type="PANTHER" id="PTHR43364">
    <property type="entry name" value="NADH-SPECIFIC METHYLGLYOXAL REDUCTASE-RELATED"/>
    <property type="match status" value="1"/>
</dbReference>
<dbReference type="EMBL" id="SLVV01000002">
    <property type="protein sequence ID" value="TCN27105.1"/>
    <property type="molecule type" value="Genomic_DNA"/>
</dbReference>
<sequence>MDRMPLEKREITNSRLVLGCMGLGGSWDKSPLTENDEYIAEKAIDSALSIGISMFDHADIYKMGKSETVFGKILKGRPDLREKITLQSKCGIHFPEGDLPGRYDFSRKHILQSVDGILSRLETDYLDILLLHRPDPLIEPEEVAEAFQTLKQSGKVRNFGVSNMTAAQIKFLQSYTSSPLIVNQLEMSLKRIDWLEQGVLVNQKAGTSINFADGIMEHCRLEDIQIQAWAPMAYGLYSGGPTDDAIQAELKTKELVQKMAAEKNTTAEAIILGWLMRHPARIQPVIGTSNAERITNCQDAAEIADSMTREEWYSLYVSTRGEKLP</sequence>
<dbReference type="InterPro" id="IPR050523">
    <property type="entry name" value="AKR_Detox_Biosynth"/>
</dbReference>
<dbReference type="InterPro" id="IPR020471">
    <property type="entry name" value="AKR"/>
</dbReference>
<feature type="domain" description="NADP-dependent oxidoreductase" evidence="1">
    <location>
        <begin position="15"/>
        <end position="303"/>
    </location>
</feature>
<name>A0A4R2BKA8_9BACI</name>
<protein>
    <submittedName>
        <fullName evidence="2">Putative oxidoreductase</fullName>
    </submittedName>
</protein>
<keyword evidence="3" id="KW-1185">Reference proteome</keyword>
<dbReference type="Pfam" id="PF00248">
    <property type="entry name" value="Aldo_ket_red"/>
    <property type="match status" value="1"/>
</dbReference>
<dbReference type="AlphaFoldDB" id="A0A4R2BKA8"/>
<dbReference type="CDD" id="cd19092">
    <property type="entry name" value="AKR_BsYcsN_EcYdhF-like"/>
    <property type="match status" value="1"/>
</dbReference>
<reference evidence="2 3" key="1">
    <citation type="journal article" date="2015" name="Stand. Genomic Sci.">
        <title>Genomic Encyclopedia of Bacterial and Archaeal Type Strains, Phase III: the genomes of soil and plant-associated and newly described type strains.</title>
        <authorList>
            <person name="Whitman W.B."/>
            <person name="Woyke T."/>
            <person name="Klenk H.P."/>
            <person name="Zhou Y."/>
            <person name="Lilburn T.G."/>
            <person name="Beck B.J."/>
            <person name="De Vos P."/>
            <person name="Vandamme P."/>
            <person name="Eisen J.A."/>
            <person name="Garrity G."/>
            <person name="Hugenholtz P."/>
            <person name="Kyrpides N.C."/>
        </authorList>
    </citation>
    <scope>NUCLEOTIDE SEQUENCE [LARGE SCALE GENOMIC DNA]</scope>
    <source>
        <strain evidence="2 3">CV53</strain>
    </source>
</reference>
<dbReference type="GO" id="GO:0005829">
    <property type="term" value="C:cytosol"/>
    <property type="evidence" value="ECO:0007669"/>
    <property type="project" value="TreeGrafter"/>
</dbReference>
<dbReference type="RefSeq" id="WP_132001605.1">
    <property type="nucleotide sequence ID" value="NZ_JABUHM010000001.1"/>
</dbReference>
<dbReference type="InterPro" id="IPR036812">
    <property type="entry name" value="NAD(P)_OxRdtase_dom_sf"/>
</dbReference>
<dbReference type="PANTHER" id="PTHR43364:SF1">
    <property type="entry name" value="OXIDOREDUCTASE YDHF"/>
    <property type="match status" value="1"/>
</dbReference>
<accession>A0A4R2BKA8</accession>
<evidence type="ECO:0000313" key="3">
    <source>
        <dbReference type="Proteomes" id="UP000295689"/>
    </source>
</evidence>
<comment type="caution">
    <text evidence="2">The sequence shown here is derived from an EMBL/GenBank/DDBJ whole genome shotgun (WGS) entry which is preliminary data.</text>
</comment>